<name>A0A388T879_9ACTN</name>
<keyword evidence="2" id="KW-0472">Membrane</keyword>
<comment type="caution">
    <text evidence="4">The sequence shown here is derived from an EMBL/GenBank/DDBJ whole genome shotgun (WGS) entry which is preliminary data.</text>
</comment>
<dbReference type="InterPro" id="IPR006311">
    <property type="entry name" value="TAT_signal"/>
</dbReference>
<dbReference type="AlphaFoldDB" id="A0A388T879"/>
<feature type="region of interest" description="Disordered" evidence="1">
    <location>
        <begin position="149"/>
        <end position="225"/>
    </location>
</feature>
<keyword evidence="2" id="KW-1133">Transmembrane helix</keyword>
<evidence type="ECO:0000256" key="1">
    <source>
        <dbReference type="SAM" id="MobiDB-lite"/>
    </source>
</evidence>
<organism evidence="4 5">
    <name type="scientific">Streptomyces spongiicola</name>
    <dbReference type="NCBI Taxonomy" id="1690221"/>
    <lineage>
        <taxon>Bacteria</taxon>
        <taxon>Bacillati</taxon>
        <taxon>Actinomycetota</taxon>
        <taxon>Actinomycetes</taxon>
        <taxon>Kitasatosporales</taxon>
        <taxon>Streptomycetaceae</taxon>
        <taxon>Streptomyces</taxon>
    </lineage>
</organism>
<feature type="signal peptide" evidence="3">
    <location>
        <begin position="1"/>
        <end position="29"/>
    </location>
</feature>
<evidence type="ECO:0000313" key="4">
    <source>
        <dbReference type="EMBL" id="GBQ03625.1"/>
    </source>
</evidence>
<protein>
    <submittedName>
        <fullName evidence="4">Peptidase</fullName>
    </submittedName>
</protein>
<feature type="compositionally biased region" description="Gly residues" evidence="1">
    <location>
        <begin position="168"/>
        <end position="209"/>
    </location>
</feature>
<gene>
    <name evidence="4" type="ORF">SSP531S_51000</name>
</gene>
<dbReference type="RefSeq" id="WP_116428767.1">
    <property type="nucleotide sequence ID" value="NZ_BGZL01000020.1"/>
</dbReference>
<reference evidence="4 5" key="1">
    <citation type="submission" date="2018-07" db="EMBL/GenBank/DDBJ databases">
        <title>Whole Genome Shotgun Sequence of Streptomyces spongiicola strain 531S.</title>
        <authorList>
            <person name="Dohra H."/>
            <person name="Kodani S."/>
        </authorList>
    </citation>
    <scope>NUCLEOTIDE SEQUENCE [LARGE SCALE GENOMIC DNA]</scope>
    <source>
        <strain evidence="4 5">531S</strain>
    </source>
</reference>
<dbReference type="PROSITE" id="PS51318">
    <property type="entry name" value="TAT"/>
    <property type="match status" value="1"/>
</dbReference>
<keyword evidence="2" id="KW-0812">Transmembrane</keyword>
<accession>A0A388T879</accession>
<dbReference type="Proteomes" id="UP000265354">
    <property type="component" value="Unassembled WGS sequence"/>
</dbReference>
<evidence type="ECO:0000256" key="3">
    <source>
        <dbReference type="SAM" id="SignalP"/>
    </source>
</evidence>
<proteinExistence type="predicted"/>
<evidence type="ECO:0000256" key="2">
    <source>
        <dbReference type="SAM" id="Phobius"/>
    </source>
</evidence>
<sequence length="251" mass="23805">MSYQKRTALALAAALAGSVVLAAAPTAGAAVVDVDYRCQTPIGPKAAVSPIDIKAVKSGSGYSLTMSFGKGVSSSPVELGKGAMNPSAVIELGGAEQGAVPVSGPPNAEAIPPDTPIRINDLTGTYTPAKSGKVTFTAGVLTIKALGTTTTCTPGNDPKPSLELDVQGSGGGQPSGGSGSGTSGSGSGSGSGGSGEPGSSGSGGSGSGTGELPKTGPLDSAPALGTLGGAVLLTGAAGVLWLTRRGPRSAG</sequence>
<feature type="chain" id="PRO_5017187902" evidence="3">
    <location>
        <begin position="30"/>
        <end position="251"/>
    </location>
</feature>
<evidence type="ECO:0000313" key="5">
    <source>
        <dbReference type="Proteomes" id="UP000265354"/>
    </source>
</evidence>
<feature type="transmembrane region" description="Helical" evidence="2">
    <location>
        <begin position="223"/>
        <end position="242"/>
    </location>
</feature>
<dbReference type="EMBL" id="BGZL01000020">
    <property type="protein sequence ID" value="GBQ03625.1"/>
    <property type="molecule type" value="Genomic_DNA"/>
</dbReference>
<keyword evidence="3" id="KW-0732">Signal</keyword>